<dbReference type="OrthoDB" id="14911at2759"/>
<protein>
    <recommendedName>
        <fullName evidence="1">phospholipase D</fullName>
        <ecNumber evidence="1">3.1.4.4</ecNumber>
    </recommendedName>
</protein>
<dbReference type="InterPro" id="IPR001736">
    <property type="entry name" value="PLipase_D/transphosphatidylase"/>
</dbReference>
<accession>A0A1X2IXH9</accession>
<dbReference type="InterPro" id="IPR025202">
    <property type="entry name" value="PLD-like_dom"/>
</dbReference>
<keyword evidence="5" id="KW-0443">Lipid metabolism</keyword>
<feature type="domain" description="PLD phosphodiesterase" evidence="6">
    <location>
        <begin position="565"/>
        <end position="592"/>
    </location>
</feature>
<dbReference type="InterPro" id="IPR015679">
    <property type="entry name" value="PLipase_D_fam"/>
</dbReference>
<comment type="caution">
    <text evidence="7">The sequence shown here is derived from an EMBL/GenBank/DDBJ whole genome shotgun (WGS) entry which is preliminary data.</text>
</comment>
<gene>
    <name evidence="7" type="ORF">BCR42DRAFT_402019</name>
</gene>
<dbReference type="GO" id="GO:0009395">
    <property type="term" value="P:phospholipid catabolic process"/>
    <property type="evidence" value="ECO:0007669"/>
    <property type="project" value="TreeGrafter"/>
</dbReference>
<dbReference type="STRING" id="90262.A0A1X2IXH9"/>
<dbReference type="InterPro" id="IPR016555">
    <property type="entry name" value="PLipase_D_euk"/>
</dbReference>
<evidence type="ECO:0000256" key="5">
    <source>
        <dbReference type="ARBA" id="ARBA00023098"/>
    </source>
</evidence>
<dbReference type="Pfam" id="PF00614">
    <property type="entry name" value="PLDc"/>
    <property type="match status" value="1"/>
</dbReference>
<organism evidence="7 8">
    <name type="scientific">Absidia repens</name>
    <dbReference type="NCBI Taxonomy" id="90262"/>
    <lineage>
        <taxon>Eukaryota</taxon>
        <taxon>Fungi</taxon>
        <taxon>Fungi incertae sedis</taxon>
        <taxon>Mucoromycota</taxon>
        <taxon>Mucoromycotina</taxon>
        <taxon>Mucoromycetes</taxon>
        <taxon>Mucorales</taxon>
        <taxon>Cunninghamellaceae</taxon>
        <taxon>Absidia</taxon>
    </lineage>
</organism>
<dbReference type="CDD" id="cd09141">
    <property type="entry name" value="PLDc_vPLD1_2_yPLD_like_2"/>
    <property type="match status" value="1"/>
</dbReference>
<dbReference type="PANTHER" id="PTHR18896:SF186">
    <property type="entry name" value="PHOSPHOLIPASE D"/>
    <property type="match status" value="1"/>
</dbReference>
<dbReference type="PANTHER" id="PTHR18896">
    <property type="entry name" value="PHOSPHOLIPASE D"/>
    <property type="match status" value="1"/>
</dbReference>
<dbReference type="SUPFAM" id="SSF56024">
    <property type="entry name" value="Phospholipase D/nuclease"/>
    <property type="match status" value="2"/>
</dbReference>
<dbReference type="CDD" id="cd09138">
    <property type="entry name" value="PLDc_vPLD1_2_yPLD_like_1"/>
    <property type="match status" value="1"/>
</dbReference>
<evidence type="ECO:0000313" key="7">
    <source>
        <dbReference type="EMBL" id="ORZ23997.1"/>
    </source>
</evidence>
<evidence type="ECO:0000256" key="4">
    <source>
        <dbReference type="ARBA" id="ARBA00022963"/>
    </source>
</evidence>
<dbReference type="Proteomes" id="UP000193560">
    <property type="component" value="Unassembled WGS sequence"/>
</dbReference>
<dbReference type="GO" id="GO:0004630">
    <property type="term" value="F:phospholipase D activity"/>
    <property type="evidence" value="ECO:0007669"/>
    <property type="project" value="UniProtKB-EC"/>
</dbReference>
<proteinExistence type="predicted"/>
<sequence length="775" mass="89036">MHSLHSMTHRLKTKIIHGVHDLTGYLLEEGSPEEEENEVAALAQSHRHASFAPVRHNAKVKYFVDGHDYCWAVSEAIEHAKESIFIEDWWLSPELYLRRPPSKYPEYRLDALLKRKAEQGVKIFIVVYKEVKQAMTLDSRYTKDALQGQHPNIVVLRHPDHDVGGTYFWSHHEKFVVIDNQIAFLGGIDLCYGRWDTHSHPLADCHGGEPGLEMFPGQDYSDARVRDFEDVKNWDRMLIDKTTIPRMPWHDMSLCVIGEPVLDVARHFCDRWNFVKSVKAFDKSKVPFLQPPLGGFSHRQTLKSPISEGLMRSRSTRFRHGTRGIHGTCRAQVLRSSASWSSGIPLEHSIQSAYISAITEARHYVYIENQFFITTTEDDSNYIIKNQIGAAIVNRIIRAHEENEKFKMFIIIPLLPAFPADLSTKAARDAKAVMHYQYTSICRGSKSIFEKLRRAGVDPENYIRFYSLRSYDRIHRKKLEEMLARAAGYSASLSSLMEADVDSTRIPGTSEQHAEHSFDIAADSISSHAMKGGNLHDEPWITDTRFTTHRHEHMDKLEASSYVTEELYVHAKLLIADDRLVIMGSANLNDRSQCGDRDSEIAMLVQDQDYIPSEMNGQSFEASRFAATLRRKLWKEHLGLLPHQHLDDVNPAMLPLPIPQLDETGTEEDRLVMDPLHDDTLALWNSTARTNTEAFRQVFHCVPDDNVRNYEQYKAFYPEPTMINIGHVWNPEMTTQEIRSHLGHIRGHLVEFPCRFLEEEDLKADALTLTLELYT</sequence>
<reference evidence="7 8" key="1">
    <citation type="submission" date="2016-07" db="EMBL/GenBank/DDBJ databases">
        <title>Pervasive Adenine N6-methylation of Active Genes in Fungi.</title>
        <authorList>
            <consortium name="DOE Joint Genome Institute"/>
            <person name="Mondo S.J."/>
            <person name="Dannebaum R.O."/>
            <person name="Kuo R.C."/>
            <person name="Labutti K."/>
            <person name="Haridas S."/>
            <person name="Kuo A."/>
            <person name="Salamov A."/>
            <person name="Ahrendt S.R."/>
            <person name="Lipzen A."/>
            <person name="Sullivan W."/>
            <person name="Andreopoulos W.B."/>
            <person name="Clum A."/>
            <person name="Lindquist E."/>
            <person name="Daum C."/>
            <person name="Ramamoorthy G.K."/>
            <person name="Gryganskyi A."/>
            <person name="Culley D."/>
            <person name="Magnuson J.K."/>
            <person name="James T.Y."/>
            <person name="O'Malley M.A."/>
            <person name="Stajich J.E."/>
            <person name="Spatafora J.W."/>
            <person name="Visel A."/>
            <person name="Grigoriev I.V."/>
        </authorList>
    </citation>
    <scope>NUCLEOTIDE SEQUENCE [LARGE SCALE GENOMIC DNA]</scope>
    <source>
        <strain evidence="7 8">NRRL 1336</strain>
    </source>
</reference>
<dbReference type="Pfam" id="PF13091">
    <property type="entry name" value="PLDc_2"/>
    <property type="match status" value="1"/>
</dbReference>
<dbReference type="GO" id="GO:0035556">
    <property type="term" value="P:intracellular signal transduction"/>
    <property type="evidence" value="ECO:0007669"/>
    <property type="project" value="InterPro"/>
</dbReference>
<dbReference type="Gene3D" id="3.30.870.10">
    <property type="entry name" value="Endonuclease Chain A"/>
    <property type="match status" value="3"/>
</dbReference>
<dbReference type="GO" id="GO:0006654">
    <property type="term" value="P:phosphatidic acid biosynthetic process"/>
    <property type="evidence" value="ECO:0007669"/>
    <property type="project" value="InterPro"/>
</dbReference>
<keyword evidence="2" id="KW-0677">Repeat</keyword>
<evidence type="ECO:0000256" key="1">
    <source>
        <dbReference type="ARBA" id="ARBA00012027"/>
    </source>
</evidence>
<feature type="domain" description="PLD phosphodiesterase" evidence="6">
    <location>
        <begin position="167"/>
        <end position="194"/>
    </location>
</feature>
<keyword evidence="3" id="KW-0378">Hydrolase</keyword>
<dbReference type="EC" id="3.1.4.4" evidence="1"/>
<dbReference type="AlphaFoldDB" id="A0A1X2IXH9"/>
<dbReference type="SMART" id="SM00155">
    <property type="entry name" value="PLDc"/>
    <property type="match status" value="2"/>
</dbReference>
<evidence type="ECO:0000259" key="6">
    <source>
        <dbReference type="PROSITE" id="PS50035"/>
    </source>
</evidence>
<dbReference type="PIRSF" id="PIRSF009376">
    <property type="entry name" value="Phospholipase_D_euk"/>
    <property type="match status" value="1"/>
</dbReference>
<evidence type="ECO:0000256" key="3">
    <source>
        <dbReference type="ARBA" id="ARBA00022801"/>
    </source>
</evidence>
<keyword evidence="8" id="KW-1185">Reference proteome</keyword>
<dbReference type="PROSITE" id="PS50035">
    <property type="entry name" value="PLD"/>
    <property type="match status" value="2"/>
</dbReference>
<dbReference type="EMBL" id="MCGE01000002">
    <property type="protein sequence ID" value="ORZ23997.1"/>
    <property type="molecule type" value="Genomic_DNA"/>
</dbReference>
<evidence type="ECO:0000256" key="2">
    <source>
        <dbReference type="ARBA" id="ARBA00022737"/>
    </source>
</evidence>
<keyword evidence="4" id="KW-0442">Lipid degradation</keyword>
<evidence type="ECO:0000313" key="8">
    <source>
        <dbReference type="Proteomes" id="UP000193560"/>
    </source>
</evidence>
<name>A0A1X2IXH9_9FUNG</name>